<keyword evidence="1" id="KW-0067">ATP-binding</keyword>
<evidence type="ECO:0000313" key="2">
    <source>
        <dbReference type="Proteomes" id="UP000216074"/>
    </source>
</evidence>
<gene>
    <name evidence="1" type="ORF">BHAP_1781</name>
</gene>
<proteinExistence type="predicted"/>
<keyword evidence="1" id="KW-0378">Hydrolase</keyword>
<accession>A0A261FWL2</accession>
<dbReference type="AlphaFoldDB" id="A0A261FWL2"/>
<dbReference type="RefSeq" id="WP_094730340.1">
    <property type="nucleotide sequence ID" value="NZ_MWWY01000035.1"/>
</dbReference>
<keyword evidence="1" id="KW-0547">Nucleotide-binding</keyword>
<reference evidence="1 2" key="1">
    <citation type="journal article" date="2017" name="BMC Genomics">
        <title>Comparative genomic and phylogenomic analyses of the Bifidobacteriaceae family.</title>
        <authorList>
            <person name="Lugli G.A."/>
            <person name="Milani C."/>
            <person name="Turroni F."/>
            <person name="Duranti S."/>
            <person name="Mancabelli L."/>
            <person name="Mangifesta M."/>
            <person name="Ferrario C."/>
            <person name="Modesto M."/>
            <person name="Mattarelli P."/>
            <person name="Jiri K."/>
            <person name="van Sinderen D."/>
            <person name="Ventura M."/>
        </authorList>
    </citation>
    <scope>NUCLEOTIDE SEQUENCE [LARGE SCALE GENOMIC DNA]</scope>
    <source>
        <strain evidence="1 2">DSM 100202</strain>
    </source>
</reference>
<comment type="caution">
    <text evidence="1">The sequence shown here is derived from an EMBL/GenBank/DDBJ whole genome shotgun (WGS) entry which is preliminary data.</text>
</comment>
<protein>
    <submittedName>
        <fullName evidence="1">Helicase</fullName>
    </submittedName>
</protein>
<keyword evidence="1" id="KW-0347">Helicase</keyword>
<sequence length="1204" mass="131211">MSDTTNALADIRAWRERYRSGLLPSPLEDISQLGAKLDLTHAHPSGIAQLFASGHAPLDALFRDNAMLRAAGRRIERVMDDRSSKMRVSGVAELSLTVGVAVWDGNHMPVLLYPVDVTRDETTQRTTIRFIGRVELNTAFVAAMREHGVTLSAKELFDGSHYASGIPDTSAVFGAISDAAVVAFPDFEIERQIVVGCFVDPSSMMLAESQRIIDQLDQGHTGNNLLDALAGYEDAANALTEPAMPDYSPFDADPHSEYEIGDVDNTVRYAANMAACGRSLFVDGEVGKDSADQAAAIASRCVMNGRTVLYVPCVPEQKRRFQQTVSEGEMGGQALDIAAEGAAAAIDQQLIAAVGFHPGVATSRFDQLADELVGVRSRLTRYLGDLHGTNEQWGVSAYQTIQNLAHIASIPTHPATHVRLQTQTAHAVASRLDEWADKMRRAAELGEFTIGPDDTAWFGASLTSETEAINAYQHVVDLLNKLLPATRNQVTTTVQTCGFPVPNTAREWGRQVMVLKNLRRVLDVFQPEIFERDIDAMIEASKPKAERKAEGTSMGFWERRRHIKEAKSLLRVGAQVENLHEALKVVSKQADQWHMFVPRGGWPVLPPKLDEIIETQEALAAGMTALDTVLATTPAGGNIDATDFNDVETRLKALYDDRRALDTLPERCCLEQEFRSVGLTELIDDLRNRRVDADAVSGELQLAWWTTVFENIVQSSAIISNQDGSAMQAAADRFAQVDVEHVRSIGPMVAQESMRKLSDLLFAHTQEANQLHTVLAGGSSRASFGRVQRDYGQILAAAKPILVATPSTLAALTPAEPIADVAIIDAGAHMPSIELLTILARARHVVVLAHRATVTCAALRRLIELLPSIETISHPLRRSPKLTAFLETHGYGPVRHDVATVQGAVRFHYVEGNGVPVMTSGLVESSQGEIDEVVRLITERAKSFTIVPASYVLTVVSLTDTFRSRLGAELKALATRSQSMGRFLRHVRIVNIGDVAGAHATDAIVAICYAKTMHGRLLQQFGALEGDNGQHLLLDALALADRDVDITASILAADLDDERIHQSGPKMLKTVLAWAEGLGGDGDGSGAVTAEAEPSADNVLFTDLADRLRLRGLNAAVNYGFDRGMRIPLVVGVHGKPFALAVLTDDVRFMSTQSTRERHRLMMQDLATLGWSVMSVWSVAAFVNPDKEVDRIVTRISELYQEAR</sequence>
<evidence type="ECO:0000313" key="1">
    <source>
        <dbReference type="EMBL" id="OZG63594.1"/>
    </source>
</evidence>
<dbReference type="GO" id="GO:0004386">
    <property type="term" value="F:helicase activity"/>
    <property type="evidence" value="ECO:0007669"/>
    <property type="project" value="UniProtKB-KW"/>
</dbReference>
<dbReference type="OrthoDB" id="9757917at2"/>
<keyword evidence="2" id="KW-1185">Reference proteome</keyword>
<name>A0A261FWL2_9BIFI</name>
<organism evidence="1 2">
    <name type="scientific">Bifidobacterium hapali</name>
    <dbReference type="NCBI Taxonomy" id="1630172"/>
    <lineage>
        <taxon>Bacteria</taxon>
        <taxon>Bacillati</taxon>
        <taxon>Actinomycetota</taxon>
        <taxon>Actinomycetes</taxon>
        <taxon>Bifidobacteriales</taxon>
        <taxon>Bifidobacteriaceae</taxon>
        <taxon>Bifidobacterium</taxon>
    </lineage>
</organism>
<dbReference type="EMBL" id="MWWY01000035">
    <property type="protein sequence ID" value="OZG63594.1"/>
    <property type="molecule type" value="Genomic_DNA"/>
</dbReference>
<dbReference type="Proteomes" id="UP000216074">
    <property type="component" value="Unassembled WGS sequence"/>
</dbReference>